<dbReference type="GO" id="GO:0005886">
    <property type="term" value="C:plasma membrane"/>
    <property type="evidence" value="ECO:0007669"/>
    <property type="project" value="TreeGrafter"/>
</dbReference>
<dbReference type="GO" id="GO:0043164">
    <property type="term" value="P:Gram-negative-bacterium-type cell wall biogenesis"/>
    <property type="evidence" value="ECO:0007669"/>
    <property type="project" value="TreeGrafter"/>
</dbReference>
<evidence type="ECO:0000313" key="3">
    <source>
        <dbReference type="EMBL" id="RXK52156.1"/>
    </source>
</evidence>
<dbReference type="OrthoDB" id="9782395at2"/>
<accession>A0A4Q1C1V2</accession>
<keyword evidence="4" id="KW-1185">Reference proteome</keyword>
<dbReference type="CDD" id="cd06259">
    <property type="entry name" value="YdcF-like"/>
    <property type="match status" value="1"/>
</dbReference>
<dbReference type="GO" id="GO:0000270">
    <property type="term" value="P:peptidoglycan metabolic process"/>
    <property type="evidence" value="ECO:0007669"/>
    <property type="project" value="TreeGrafter"/>
</dbReference>
<comment type="caution">
    <text evidence="3">The sequence shown here is derived from an EMBL/GenBank/DDBJ whole genome shotgun (WGS) entry which is preliminary data.</text>
</comment>
<evidence type="ECO:0000313" key="4">
    <source>
        <dbReference type="Proteomes" id="UP000289455"/>
    </source>
</evidence>
<keyword evidence="1" id="KW-1133">Transmembrane helix</keyword>
<sequence length="258" mass="29237">MFFILSKILDLILSPIVWIITPLLFSLRSKQVKSMKKGIGISILIFFLLTNSFICNSLLKLWEIDAPDIPIGKKYTWGIVLTGGMVKNADLHPNRIAMGQTSDRMLQTFHLYQQGAIKKILITGGSTSIPNLIVDDSNESANVKRQLVAMGVPSKNIFVENKAKNTYQNALYSAQKLKNYIDKDSVVLITSANHLRRAILCFEKQGFKVRPYSADIQKKDTPMSTLHFIKPNEQCLDIIFKLNREWVGIVVYKLQGYL</sequence>
<dbReference type="InterPro" id="IPR014729">
    <property type="entry name" value="Rossmann-like_a/b/a_fold"/>
</dbReference>
<keyword evidence="1" id="KW-0812">Transmembrane</keyword>
<feature type="transmembrane region" description="Helical" evidence="1">
    <location>
        <begin position="39"/>
        <end position="59"/>
    </location>
</feature>
<dbReference type="AlphaFoldDB" id="A0A4Q1C1V2"/>
<dbReference type="InterPro" id="IPR051599">
    <property type="entry name" value="Cell_Envelope_Assoc"/>
</dbReference>
<dbReference type="PANTHER" id="PTHR30336">
    <property type="entry name" value="INNER MEMBRANE PROTEIN, PROBABLE PERMEASE"/>
    <property type="match status" value="1"/>
</dbReference>
<proteinExistence type="predicted"/>
<name>A0A4Q1C1V2_9BACT</name>
<dbReference type="InterPro" id="IPR003848">
    <property type="entry name" value="DUF218"/>
</dbReference>
<keyword evidence="1" id="KW-0472">Membrane</keyword>
<dbReference type="PANTHER" id="PTHR30336:SF4">
    <property type="entry name" value="ENVELOPE BIOGENESIS FACTOR ELYC"/>
    <property type="match status" value="1"/>
</dbReference>
<feature type="domain" description="DUF218" evidence="2">
    <location>
        <begin position="79"/>
        <end position="248"/>
    </location>
</feature>
<reference evidence="3 4" key="1">
    <citation type="submission" date="2019-01" db="EMBL/GenBank/DDBJ databases">
        <title>Cytophagaceae bacterium strain CAR-16.</title>
        <authorList>
            <person name="Chen W.-M."/>
        </authorList>
    </citation>
    <scope>NUCLEOTIDE SEQUENCE [LARGE SCALE GENOMIC DNA]</scope>
    <source>
        <strain evidence="3 4">CAR-16</strain>
    </source>
</reference>
<organism evidence="3 4">
    <name type="scientific">Aquirufa rosea</name>
    <dbReference type="NCBI Taxonomy" id="2509241"/>
    <lineage>
        <taxon>Bacteria</taxon>
        <taxon>Pseudomonadati</taxon>
        <taxon>Bacteroidota</taxon>
        <taxon>Cytophagia</taxon>
        <taxon>Cytophagales</taxon>
        <taxon>Flectobacillaceae</taxon>
        <taxon>Aquirufa</taxon>
    </lineage>
</organism>
<dbReference type="EMBL" id="SDHY01000001">
    <property type="protein sequence ID" value="RXK52156.1"/>
    <property type="molecule type" value="Genomic_DNA"/>
</dbReference>
<dbReference type="Proteomes" id="UP000289455">
    <property type="component" value="Unassembled WGS sequence"/>
</dbReference>
<feature type="transmembrane region" description="Helical" evidence="1">
    <location>
        <begin position="6"/>
        <end position="27"/>
    </location>
</feature>
<dbReference type="Pfam" id="PF02698">
    <property type="entry name" value="DUF218"/>
    <property type="match status" value="1"/>
</dbReference>
<protein>
    <submittedName>
        <fullName evidence="3">YdcF family protein</fullName>
    </submittedName>
</protein>
<gene>
    <name evidence="3" type="ORF">ESB04_00435</name>
</gene>
<evidence type="ECO:0000256" key="1">
    <source>
        <dbReference type="SAM" id="Phobius"/>
    </source>
</evidence>
<dbReference type="Gene3D" id="3.40.50.620">
    <property type="entry name" value="HUPs"/>
    <property type="match status" value="1"/>
</dbReference>
<evidence type="ECO:0000259" key="2">
    <source>
        <dbReference type="Pfam" id="PF02698"/>
    </source>
</evidence>